<dbReference type="InterPro" id="IPR013783">
    <property type="entry name" value="Ig-like_fold"/>
</dbReference>
<name>A0A4W3GGP6_CALMI</name>
<dbReference type="InParanoid" id="A0A4W3GGP6"/>
<keyword evidence="5" id="KW-1279">T cell receptor</keyword>
<dbReference type="GeneTree" id="ENSGT00970000196778"/>
<protein>
    <recommendedName>
        <fullName evidence="6">Ig-like domain-containing protein</fullName>
    </recommendedName>
</protein>
<dbReference type="SUPFAM" id="SSF48726">
    <property type="entry name" value="Immunoglobulin"/>
    <property type="match status" value="1"/>
</dbReference>
<dbReference type="SMART" id="SM00406">
    <property type="entry name" value="IGv"/>
    <property type="match status" value="1"/>
</dbReference>
<dbReference type="Pfam" id="PF07686">
    <property type="entry name" value="V-set"/>
    <property type="match status" value="1"/>
</dbReference>
<accession>A0A4W3GGP6</accession>
<reference evidence="7" key="4">
    <citation type="submission" date="2025-08" db="UniProtKB">
        <authorList>
            <consortium name="Ensembl"/>
        </authorList>
    </citation>
    <scope>IDENTIFICATION</scope>
</reference>
<evidence type="ECO:0000259" key="6">
    <source>
        <dbReference type="PROSITE" id="PS50835"/>
    </source>
</evidence>
<reference evidence="8" key="3">
    <citation type="journal article" date="2014" name="Nature">
        <title>Elephant shark genome provides unique insights into gnathostome evolution.</title>
        <authorList>
            <consortium name="International Elephant Shark Genome Sequencing Consortium"/>
            <person name="Venkatesh B."/>
            <person name="Lee A.P."/>
            <person name="Ravi V."/>
            <person name="Maurya A.K."/>
            <person name="Lian M.M."/>
            <person name="Swann J.B."/>
            <person name="Ohta Y."/>
            <person name="Flajnik M.F."/>
            <person name="Sutoh Y."/>
            <person name="Kasahara M."/>
            <person name="Hoon S."/>
            <person name="Gangu V."/>
            <person name="Roy S.W."/>
            <person name="Irimia M."/>
            <person name="Korzh V."/>
            <person name="Kondrychyn I."/>
            <person name="Lim Z.W."/>
            <person name="Tay B.H."/>
            <person name="Tohari S."/>
            <person name="Kong K.W."/>
            <person name="Ho S."/>
            <person name="Lorente-Galdos B."/>
            <person name="Quilez J."/>
            <person name="Marques-Bonet T."/>
            <person name="Raney B.J."/>
            <person name="Ingham P.W."/>
            <person name="Tay A."/>
            <person name="Hillier L.W."/>
            <person name="Minx P."/>
            <person name="Boehm T."/>
            <person name="Wilson R.K."/>
            <person name="Brenner S."/>
            <person name="Warren W.C."/>
        </authorList>
    </citation>
    <scope>NUCLEOTIDE SEQUENCE [LARGE SCALE GENOMIC DNA]</scope>
</reference>
<evidence type="ECO:0000256" key="2">
    <source>
        <dbReference type="ARBA" id="ARBA00023130"/>
    </source>
</evidence>
<reference evidence="8" key="1">
    <citation type="journal article" date="2006" name="Science">
        <title>Ancient noncoding elements conserved in the human genome.</title>
        <authorList>
            <person name="Venkatesh B."/>
            <person name="Kirkness E.F."/>
            <person name="Loh Y.H."/>
            <person name="Halpern A.L."/>
            <person name="Lee A.P."/>
            <person name="Johnson J."/>
            <person name="Dandona N."/>
            <person name="Viswanathan L.D."/>
            <person name="Tay A."/>
            <person name="Venter J.C."/>
            <person name="Strausberg R.L."/>
            <person name="Brenner S."/>
        </authorList>
    </citation>
    <scope>NUCLEOTIDE SEQUENCE [LARGE SCALE GENOMIC DNA]</scope>
</reference>
<sequence>MEQVKLPKLSLCPAIKARSTCLWGDYIGNQTIAEIPVEEGKDVKLSCTLKKISDAGYHYWYRQASRNAPIYILYSVAGKDYKSPDFQDRFSSNVDKTSEDFKLIIANVLIRDSAVYYCAKRPTLLPIYGDSVQKLQMVVLLLNRQWAPLH</sequence>
<keyword evidence="3" id="KW-0675">Receptor</keyword>
<evidence type="ECO:0000256" key="3">
    <source>
        <dbReference type="ARBA" id="ARBA00023170"/>
    </source>
</evidence>
<dbReference type="PROSITE" id="PS50835">
    <property type="entry name" value="IG_LIKE"/>
    <property type="match status" value="1"/>
</dbReference>
<dbReference type="GO" id="GO:0042101">
    <property type="term" value="C:T cell receptor complex"/>
    <property type="evidence" value="ECO:0007669"/>
    <property type="project" value="UniProtKB-KW"/>
</dbReference>
<dbReference type="Proteomes" id="UP000314986">
    <property type="component" value="Unassembled WGS sequence"/>
</dbReference>
<dbReference type="SMART" id="SM00409">
    <property type="entry name" value="IG"/>
    <property type="match status" value="1"/>
</dbReference>
<dbReference type="Ensembl" id="ENSCMIT00000002694.1">
    <property type="protein sequence ID" value="ENSCMIP00000002603.1"/>
    <property type="gene ID" value="ENSCMIG00000001547.1"/>
</dbReference>
<dbReference type="InterPro" id="IPR036179">
    <property type="entry name" value="Ig-like_dom_sf"/>
</dbReference>
<evidence type="ECO:0000256" key="1">
    <source>
        <dbReference type="ARBA" id="ARBA00022729"/>
    </source>
</evidence>
<dbReference type="CDD" id="cd00099">
    <property type="entry name" value="IgV"/>
    <property type="match status" value="1"/>
</dbReference>
<dbReference type="PANTHER" id="PTHR19367">
    <property type="entry name" value="T-CELL RECEPTOR ALPHA CHAIN V REGION"/>
    <property type="match status" value="1"/>
</dbReference>
<evidence type="ECO:0000313" key="7">
    <source>
        <dbReference type="Ensembl" id="ENSCMIP00000002603.1"/>
    </source>
</evidence>
<evidence type="ECO:0000256" key="4">
    <source>
        <dbReference type="ARBA" id="ARBA00023319"/>
    </source>
</evidence>
<keyword evidence="1" id="KW-0732">Signal</keyword>
<evidence type="ECO:0000313" key="8">
    <source>
        <dbReference type="Proteomes" id="UP000314986"/>
    </source>
</evidence>
<proteinExistence type="predicted"/>
<evidence type="ECO:0000256" key="5">
    <source>
        <dbReference type="ARBA" id="ARBA00043266"/>
    </source>
</evidence>
<dbReference type="GO" id="GO:0002250">
    <property type="term" value="P:adaptive immune response"/>
    <property type="evidence" value="ECO:0007669"/>
    <property type="project" value="UniProtKB-KW"/>
</dbReference>
<reference evidence="7" key="5">
    <citation type="submission" date="2025-09" db="UniProtKB">
        <authorList>
            <consortium name="Ensembl"/>
        </authorList>
    </citation>
    <scope>IDENTIFICATION</scope>
</reference>
<keyword evidence="4" id="KW-0393">Immunoglobulin domain</keyword>
<keyword evidence="2" id="KW-1064">Adaptive immunity</keyword>
<dbReference type="InterPro" id="IPR051287">
    <property type="entry name" value="TCR_variable_region"/>
</dbReference>
<reference evidence="8" key="2">
    <citation type="journal article" date="2007" name="PLoS Biol.">
        <title>Survey sequencing and comparative analysis of the elephant shark (Callorhinchus milii) genome.</title>
        <authorList>
            <person name="Venkatesh B."/>
            <person name="Kirkness E.F."/>
            <person name="Loh Y.H."/>
            <person name="Halpern A.L."/>
            <person name="Lee A.P."/>
            <person name="Johnson J."/>
            <person name="Dandona N."/>
            <person name="Viswanathan L.D."/>
            <person name="Tay A."/>
            <person name="Venter J.C."/>
            <person name="Strausberg R.L."/>
            <person name="Brenner S."/>
        </authorList>
    </citation>
    <scope>NUCLEOTIDE SEQUENCE [LARGE SCALE GENOMIC DNA]</scope>
</reference>
<organism evidence="7 8">
    <name type="scientific">Callorhinchus milii</name>
    <name type="common">Ghost shark</name>
    <dbReference type="NCBI Taxonomy" id="7868"/>
    <lineage>
        <taxon>Eukaryota</taxon>
        <taxon>Metazoa</taxon>
        <taxon>Chordata</taxon>
        <taxon>Craniata</taxon>
        <taxon>Vertebrata</taxon>
        <taxon>Chondrichthyes</taxon>
        <taxon>Holocephali</taxon>
        <taxon>Chimaeriformes</taxon>
        <taxon>Callorhinchidae</taxon>
        <taxon>Callorhinchus</taxon>
    </lineage>
</organism>
<dbReference type="PANTHER" id="PTHR19367:SF18">
    <property type="entry name" value="T CELL RECEPTOR ALPHA VARIABLE 16"/>
    <property type="match status" value="1"/>
</dbReference>
<dbReference type="InterPro" id="IPR007110">
    <property type="entry name" value="Ig-like_dom"/>
</dbReference>
<dbReference type="InterPro" id="IPR013106">
    <property type="entry name" value="Ig_V-set"/>
</dbReference>
<dbReference type="Gene3D" id="2.60.40.10">
    <property type="entry name" value="Immunoglobulins"/>
    <property type="match status" value="1"/>
</dbReference>
<dbReference type="InterPro" id="IPR003599">
    <property type="entry name" value="Ig_sub"/>
</dbReference>
<keyword evidence="8" id="KW-1185">Reference proteome</keyword>
<feature type="domain" description="Ig-like" evidence="6">
    <location>
        <begin position="7"/>
        <end position="118"/>
    </location>
</feature>
<keyword evidence="5" id="KW-0391">Immunity</keyword>
<dbReference type="AlphaFoldDB" id="A0A4W3GGP6"/>